<keyword evidence="7" id="KW-0347">Helicase</keyword>
<dbReference type="InterPro" id="IPR054712">
    <property type="entry name" value="Cas3-like_dom"/>
</dbReference>
<dbReference type="Gene3D" id="1.10.3210.30">
    <property type="match status" value="1"/>
</dbReference>
<evidence type="ECO:0000256" key="5">
    <source>
        <dbReference type="ARBA" id="ARBA00022741"/>
    </source>
</evidence>
<comment type="caution">
    <text evidence="12">The sequence shown here is derived from an EMBL/GenBank/DDBJ whole genome shotgun (WGS) entry which is preliminary data.</text>
</comment>
<protein>
    <recommendedName>
        <fullName evidence="14">CRISPR-associated helicase/endonuclease Cas3</fullName>
    </recommendedName>
</protein>
<dbReference type="GO" id="GO:0051607">
    <property type="term" value="P:defense response to virus"/>
    <property type="evidence" value="ECO:0007669"/>
    <property type="project" value="UniProtKB-KW"/>
</dbReference>
<dbReference type="CDD" id="cd09641">
    <property type="entry name" value="Cas3''_I"/>
    <property type="match status" value="1"/>
</dbReference>
<dbReference type="Pfam" id="PF18019">
    <property type="entry name" value="Cas3_HD"/>
    <property type="match status" value="1"/>
</dbReference>
<accession>A0A2J6X7T0</accession>
<comment type="similarity">
    <text evidence="2">In the central section; belongs to the CRISPR-associated helicase Cas3 family.</text>
</comment>
<evidence type="ECO:0000256" key="8">
    <source>
        <dbReference type="ARBA" id="ARBA00022840"/>
    </source>
</evidence>
<dbReference type="GO" id="GO:0046872">
    <property type="term" value="F:metal ion binding"/>
    <property type="evidence" value="ECO:0007669"/>
    <property type="project" value="UniProtKB-KW"/>
</dbReference>
<dbReference type="AlphaFoldDB" id="A0A2J6X7T0"/>
<evidence type="ECO:0000256" key="2">
    <source>
        <dbReference type="ARBA" id="ARBA00009046"/>
    </source>
</evidence>
<dbReference type="InterPro" id="IPR011545">
    <property type="entry name" value="DEAD/DEAH_box_helicase_dom"/>
</dbReference>
<dbReference type="InterPro" id="IPR027417">
    <property type="entry name" value="P-loop_NTPase"/>
</dbReference>
<dbReference type="GO" id="GO:0016787">
    <property type="term" value="F:hydrolase activity"/>
    <property type="evidence" value="ECO:0007669"/>
    <property type="project" value="UniProtKB-KW"/>
</dbReference>
<dbReference type="InterPro" id="IPR001650">
    <property type="entry name" value="Helicase_C-like"/>
</dbReference>
<dbReference type="PANTHER" id="PTHR24031">
    <property type="entry name" value="RNA HELICASE"/>
    <property type="match status" value="1"/>
</dbReference>
<dbReference type="SUPFAM" id="SSF52540">
    <property type="entry name" value="P-loop containing nucleoside triphosphate hydrolases"/>
    <property type="match status" value="1"/>
</dbReference>
<dbReference type="Pfam" id="PF22590">
    <property type="entry name" value="Cas3-like_C_2"/>
    <property type="match status" value="1"/>
</dbReference>
<feature type="domain" description="HD Cas3-type" evidence="11">
    <location>
        <begin position="4"/>
        <end position="206"/>
    </location>
</feature>
<dbReference type="Pfam" id="PF00270">
    <property type="entry name" value="DEAD"/>
    <property type="match status" value="1"/>
</dbReference>
<reference evidence="12 13" key="1">
    <citation type="submission" date="2018-01" db="EMBL/GenBank/DDBJ databases">
        <title>Metagenomic assembled genomes from two thermal pools in the Uzon Caldera, Kamchatka, Russia.</title>
        <authorList>
            <person name="Wilkins L."/>
            <person name="Ettinger C."/>
        </authorList>
    </citation>
    <scope>NUCLEOTIDE SEQUENCE [LARGE SCALE GENOMIC DNA]</scope>
    <source>
        <strain evidence="12">ARK-10</strain>
    </source>
</reference>
<evidence type="ECO:0008006" key="14">
    <source>
        <dbReference type="Google" id="ProtNLM"/>
    </source>
</evidence>
<gene>
    <name evidence="12" type="ORF">C0175_02335</name>
</gene>
<keyword evidence="8" id="KW-0067">ATP-binding</keyword>
<dbReference type="InterPro" id="IPR006483">
    <property type="entry name" value="CRISPR-assoc_Cas3_HD"/>
</dbReference>
<dbReference type="CDD" id="cd17930">
    <property type="entry name" value="DEXHc_cas3"/>
    <property type="match status" value="1"/>
</dbReference>
<dbReference type="PROSITE" id="PS51194">
    <property type="entry name" value="HELICASE_CTER"/>
    <property type="match status" value="1"/>
</dbReference>
<evidence type="ECO:0000256" key="7">
    <source>
        <dbReference type="ARBA" id="ARBA00022806"/>
    </source>
</evidence>
<keyword evidence="3" id="KW-0540">Nuclease</keyword>
<evidence type="ECO:0000256" key="1">
    <source>
        <dbReference type="ARBA" id="ARBA00006847"/>
    </source>
</evidence>
<dbReference type="GO" id="GO:0004518">
    <property type="term" value="F:nuclease activity"/>
    <property type="evidence" value="ECO:0007669"/>
    <property type="project" value="UniProtKB-KW"/>
</dbReference>
<evidence type="ECO:0000313" key="12">
    <source>
        <dbReference type="EMBL" id="PMP83154.1"/>
    </source>
</evidence>
<evidence type="ECO:0000259" key="11">
    <source>
        <dbReference type="PROSITE" id="PS51643"/>
    </source>
</evidence>
<dbReference type="Proteomes" id="UP000236910">
    <property type="component" value="Unassembled WGS sequence"/>
</dbReference>
<evidence type="ECO:0000256" key="6">
    <source>
        <dbReference type="ARBA" id="ARBA00022801"/>
    </source>
</evidence>
<keyword evidence="6" id="KW-0378">Hydrolase</keyword>
<evidence type="ECO:0000256" key="3">
    <source>
        <dbReference type="ARBA" id="ARBA00022722"/>
    </source>
</evidence>
<name>A0A2J6X7T0_9BACT</name>
<keyword evidence="4" id="KW-0479">Metal-binding</keyword>
<feature type="domain" description="Helicase C-terminal" evidence="10">
    <location>
        <begin position="470"/>
        <end position="634"/>
    </location>
</feature>
<keyword evidence="9" id="KW-0051">Antiviral defense</keyword>
<dbReference type="SMART" id="SM00490">
    <property type="entry name" value="HELICc"/>
    <property type="match status" value="1"/>
</dbReference>
<dbReference type="GO" id="GO:0005524">
    <property type="term" value="F:ATP binding"/>
    <property type="evidence" value="ECO:0007669"/>
    <property type="project" value="UniProtKB-KW"/>
</dbReference>
<dbReference type="InterPro" id="IPR006474">
    <property type="entry name" value="Helicase_Cas3_CRISPR-ass_core"/>
</dbReference>
<sequence length="772" mass="89434">MMIYSHPQRPLVDHLLGVEKMMLEFFEDQKLDTQKAFGIETELFKSLIHVIAISHDLGKATKKFQEKLTGSNVRSPHSEISAIYAYAAAKECFSKADEKAKEISFYAFVVVRRHHGFLKYYIDEVADLKYNKERLVNMTKSIDKEFATWFKDRTHVEISPQKTSEIIDEISEIDTEIDNILNSKNDLSSYFTINFLYSILIDADRLDAATYGRKISKRIDFDTKVVQKYMESHFKNSEGIINDLRKTIHKDVLNSEISLKDHFYTITVPTGGGKTLTSFDFALKLKEMIKNIEGRMPRIIYALPFTSLVDQNAQIIKDVISIERKVSTNLLLVQHHLTPNEYTDDENGPLDEDLSSLFISGWDSEIIVTTFVSLFEGLISNRRSDIRKLHTIFGAIVILDEIQNIPHEYWKLISEVFNFIAQKTGTYFILTTATKPKIFIDSKELATNKFELKRIKIVNETKELNTLESLYEEVLYDLKQNKRVLVVLNTISASQNFFKMFEEIKMKKFYLSAGVIPKLREKVINEINKGDVKLLVSTQVVEAGMDIDFDTVYRDMAPVDSIIQSCGRCNRNYTLCMGIVHLIDLKNDNGTSYSNLVYDDLLVGISKEIFNEISEITEDAIEKSLINPYFEKVSNYITQSEKYLHSLKKLFYFSQNKAIENPPISTFSIIKGFLKANIYIEYDQEAVDLWNEFEEIQSLDPKEWYIKATRLFKKMNQYIISVNITKSLIENGPPLVDRQRGNSFYFVQKDRLNDFYDEEIGFKIPQKDVMIM</sequence>
<keyword evidence="5" id="KW-0547">Nucleotide-binding</keyword>
<dbReference type="GO" id="GO:0004386">
    <property type="term" value="F:helicase activity"/>
    <property type="evidence" value="ECO:0007669"/>
    <property type="project" value="UniProtKB-KW"/>
</dbReference>
<organism evidence="12 13">
    <name type="scientific">Caldisericum exile</name>
    <dbReference type="NCBI Taxonomy" id="693075"/>
    <lineage>
        <taxon>Bacteria</taxon>
        <taxon>Pseudomonadati</taxon>
        <taxon>Caldisericota/Cryosericota group</taxon>
        <taxon>Caldisericota</taxon>
        <taxon>Caldisericia</taxon>
        <taxon>Caldisericales</taxon>
        <taxon>Caldisericaceae</taxon>
        <taxon>Caldisericum</taxon>
    </lineage>
</organism>
<evidence type="ECO:0000256" key="4">
    <source>
        <dbReference type="ARBA" id="ARBA00022723"/>
    </source>
</evidence>
<evidence type="ECO:0000259" key="10">
    <source>
        <dbReference type="PROSITE" id="PS51194"/>
    </source>
</evidence>
<dbReference type="PROSITE" id="PS51643">
    <property type="entry name" value="HD_CAS3"/>
    <property type="match status" value="1"/>
</dbReference>
<dbReference type="NCBIfam" id="TIGR01587">
    <property type="entry name" value="cas3_core"/>
    <property type="match status" value="1"/>
</dbReference>
<comment type="similarity">
    <text evidence="1">In the N-terminal section; belongs to the CRISPR-associated nuclease Cas3-HD family.</text>
</comment>
<proteinExistence type="inferred from homology"/>
<dbReference type="NCBIfam" id="TIGR01596">
    <property type="entry name" value="cas3_HD"/>
    <property type="match status" value="1"/>
</dbReference>
<dbReference type="Gene3D" id="3.40.50.300">
    <property type="entry name" value="P-loop containing nucleotide triphosphate hydrolases"/>
    <property type="match status" value="2"/>
</dbReference>
<dbReference type="GO" id="GO:0003676">
    <property type="term" value="F:nucleic acid binding"/>
    <property type="evidence" value="ECO:0007669"/>
    <property type="project" value="InterPro"/>
</dbReference>
<evidence type="ECO:0000256" key="9">
    <source>
        <dbReference type="ARBA" id="ARBA00023118"/>
    </source>
</evidence>
<dbReference type="InterPro" id="IPR038257">
    <property type="entry name" value="CRISPR-assoc_Cas3_HD_sf"/>
</dbReference>
<evidence type="ECO:0000313" key="13">
    <source>
        <dbReference type="Proteomes" id="UP000236910"/>
    </source>
</evidence>
<dbReference type="EMBL" id="PNIX01000133">
    <property type="protein sequence ID" value="PMP83154.1"/>
    <property type="molecule type" value="Genomic_DNA"/>
</dbReference>